<dbReference type="PANTHER" id="PTHR12598">
    <property type="entry name" value="COPPER HOMEOSTASIS PROTEIN CUTC"/>
    <property type="match status" value="1"/>
</dbReference>
<name>A0ABT8R115_9BACT</name>
<sequence>MTKDITIEVCIDSVQSAIEAQQGGANRVELCDNLFEGGTTPSAGAIAIARKNITIGLHVMIRPRGGDFYYSDIEFDCMKKDIQIAKELGADGVVFGLLTKDGRIDIARSKELTELALPLQVTFHRAFDMTIDPVQALEDIISIKGITRLLTSGQEKSAPEGAELIADLVKQANGRISIMPGAGIYERNIAKMKKITGASEFHVTGYKTVHSQMEYRNPTIFMGGTLSLPEYDMNVVDSSRIQAMRSAAQ</sequence>
<dbReference type="InterPro" id="IPR036822">
    <property type="entry name" value="CutC-like_dom_sf"/>
</dbReference>
<dbReference type="Gene3D" id="3.20.20.380">
    <property type="entry name" value="Copper homeostasis (CutC) domain"/>
    <property type="match status" value="1"/>
</dbReference>
<dbReference type="EMBL" id="JAUKPO010000002">
    <property type="protein sequence ID" value="MDO1445786.1"/>
    <property type="molecule type" value="Genomic_DNA"/>
</dbReference>
<evidence type="ECO:0000256" key="2">
    <source>
        <dbReference type="HAMAP-Rule" id="MF_00795"/>
    </source>
</evidence>
<gene>
    <name evidence="2" type="primary">cutC</name>
    <name evidence="3" type="ORF">Q0590_05965</name>
</gene>
<reference evidence="3" key="1">
    <citation type="submission" date="2023-07" db="EMBL/GenBank/DDBJ databases">
        <title>The genome sequence of Rhodocytophaga aerolata KACC 12507.</title>
        <authorList>
            <person name="Zhang X."/>
        </authorList>
    </citation>
    <scope>NUCLEOTIDE SEQUENCE</scope>
    <source>
        <strain evidence="3">KACC 12507</strain>
    </source>
</reference>
<keyword evidence="2" id="KW-0963">Cytoplasm</keyword>
<dbReference type="InterPro" id="IPR005627">
    <property type="entry name" value="CutC-like"/>
</dbReference>
<comment type="subcellular location">
    <subcellularLocation>
        <location evidence="2">Cytoplasm</location>
    </subcellularLocation>
</comment>
<dbReference type="HAMAP" id="MF_00795">
    <property type="entry name" value="CutC"/>
    <property type="match status" value="1"/>
</dbReference>
<proteinExistence type="inferred from homology"/>
<comment type="caution">
    <text evidence="2">Once thought to be involved in copper homeostasis, experiments in E.coli have shown this is not the case.</text>
</comment>
<accession>A0ABT8R115</accession>
<dbReference type="PANTHER" id="PTHR12598:SF0">
    <property type="entry name" value="COPPER HOMEOSTASIS PROTEIN CUTC HOMOLOG"/>
    <property type="match status" value="1"/>
</dbReference>
<protein>
    <recommendedName>
        <fullName evidence="2">PF03932 family protein CutC</fullName>
    </recommendedName>
</protein>
<dbReference type="Proteomes" id="UP001168528">
    <property type="component" value="Unassembled WGS sequence"/>
</dbReference>
<evidence type="ECO:0000256" key="1">
    <source>
        <dbReference type="ARBA" id="ARBA00007768"/>
    </source>
</evidence>
<comment type="similarity">
    <text evidence="1 2">Belongs to the CutC family.</text>
</comment>
<organism evidence="3 4">
    <name type="scientific">Rhodocytophaga aerolata</name>
    <dbReference type="NCBI Taxonomy" id="455078"/>
    <lineage>
        <taxon>Bacteria</taxon>
        <taxon>Pseudomonadati</taxon>
        <taxon>Bacteroidota</taxon>
        <taxon>Cytophagia</taxon>
        <taxon>Cytophagales</taxon>
        <taxon>Rhodocytophagaceae</taxon>
        <taxon>Rhodocytophaga</taxon>
    </lineage>
</organism>
<keyword evidence="4" id="KW-1185">Reference proteome</keyword>
<evidence type="ECO:0000313" key="3">
    <source>
        <dbReference type="EMBL" id="MDO1445786.1"/>
    </source>
</evidence>
<dbReference type="SUPFAM" id="SSF110395">
    <property type="entry name" value="CutC-like"/>
    <property type="match status" value="1"/>
</dbReference>
<dbReference type="Pfam" id="PF03932">
    <property type="entry name" value="CutC"/>
    <property type="match status" value="1"/>
</dbReference>
<evidence type="ECO:0000313" key="4">
    <source>
        <dbReference type="Proteomes" id="UP001168528"/>
    </source>
</evidence>
<dbReference type="RefSeq" id="WP_302036585.1">
    <property type="nucleotide sequence ID" value="NZ_JAUKPO010000002.1"/>
</dbReference>
<comment type="caution">
    <text evidence="3">The sequence shown here is derived from an EMBL/GenBank/DDBJ whole genome shotgun (WGS) entry which is preliminary data.</text>
</comment>